<dbReference type="OrthoDB" id="5412732at2759"/>
<keyword evidence="3" id="KW-1185">Reference proteome</keyword>
<gene>
    <name evidence="2" type="ORF">BJ508DRAFT_330322</name>
</gene>
<feature type="compositionally biased region" description="Low complexity" evidence="1">
    <location>
        <begin position="41"/>
        <end position="62"/>
    </location>
</feature>
<evidence type="ECO:0000313" key="3">
    <source>
        <dbReference type="Proteomes" id="UP000275078"/>
    </source>
</evidence>
<evidence type="ECO:0000313" key="2">
    <source>
        <dbReference type="EMBL" id="RPA77333.1"/>
    </source>
</evidence>
<proteinExistence type="predicted"/>
<sequence>MESLLRPKMALPTKSPKSTLTAAAPSRLQAKTPPPPPPPTSLLTPPSSAASTAGSSNSESSAGVSKVQKPALVSAKSHQTGTIDHHWNDLPAHIHTPPPGDKTGSPESQLKGELLASIDFKSAPTTEELDAFFGLKSKVSDRERDMVRKKVEKVVGDAATEERIKGWVGGIVRGVLNGMGGAWAKGECVGFVVREKGVASWVGGLRRWVEGFEG</sequence>
<organism evidence="2 3">
    <name type="scientific">Ascobolus immersus RN42</name>
    <dbReference type="NCBI Taxonomy" id="1160509"/>
    <lineage>
        <taxon>Eukaryota</taxon>
        <taxon>Fungi</taxon>
        <taxon>Dikarya</taxon>
        <taxon>Ascomycota</taxon>
        <taxon>Pezizomycotina</taxon>
        <taxon>Pezizomycetes</taxon>
        <taxon>Pezizales</taxon>
        <taxon>Ascobolaceae</taxon>
        <taxon>Ascobolus</taxon>
    </lineage>
</organism>
<dbReference type="Proteomes" id="UP000275078">
    <property type="component" value="Unassembled WGS sequence"/>
</dbReference>
<evidence type="ECO:0000256" key="1">
    <source>
        <dbReference type="SAM" id="MobiDB-lite"/>
    </source>
</evidence>
<dbReference type="EMBL" id="ML119728">
    <property type="protein sequence ID" value="RPA77333.1"/>
    <property type="molecule type" value="Genomic_DNA"/>
</dbReference>
<dbReference type="AlphaFoldDB" id="A0A3N4HU00"/>
<accession>A0A3N4HU00</accession>
<protein>
    <submittedName>
        <fullName evidence="2">Uncharacterized protein</fullName>
    </submittedName>
</protein>
<feature type="region of interest" description="Disordered" evidence="1">
    <location>
        <begin position="1"/>
        <end position="108"/>
    </location>
</feature>
<name>A0A3N4HU00_ASCIM</name>
<reference evidence="2 3" key="1">
    <citation type="journal article" date="2018" name="Nat. Ecol. Evol.">
        <title>Pezizomycetes genomes reveal the molecular basis of ectomycorrhizal truffle lifestyle.</title>
        <authorList>
            <person name="Murat C."/>
            <person name="Payen T."/>
            <person name="Noel B."/>
            <person name="Kuo A."/>
            <person name="Morin E."/>
            <person name="Chen J."/>
            <person name="Kohler A."/>
            <person name="Krizsan K."/>
            <person name="Balestrini R."/>
            <person name="Da Silva C."/>
            <person name="Montanini B."/>
            <person name="Hainaut M."/>
            <person name="Levati E."/>
            <person name="Barry K.W."/>
            <person name="Belfiori B."/>
            <person name="Cichocki N."/>
            <person name="Clum A."/>
            <person name="Dockter R.B."/>
            <person name="Fauchery L."/>
            <person name="Guy J."/>
            <person name="Iotti M."/>
            <person name="Le Tacon F."/>
            <person name="Lindquist E.A."/>
            <person name="Lipzen A."/>
            <person name="Malagnac F."/>
            <person name="Mello A."/>
            <person name="Molinier V."/>
            <person name="Miyauchi S."/>
            <person name="Poulain J."/>
            <person name="Riccioni C."/>
            <person name="Rubini A."/>
            <person name="Sitrit Y."/>
            <person name="Splivallo R."/>
            <person name="Traeger S."/>
            <person name="Wang M."/>
            <person name="Zifcakova L."/>
            <person name="Wipf D."/>
            <person name="Zambonelli A."/>
            <person name="Paolocci F."/>
            <person name="Nowrousian M."/>
            <person name="Ottonello S."/>
            <person name="Baldrian P."/>
            <person name="Spatafora J.W."/>
            <person name="Henrissat B."/>
            <person name="Nagy L.G."/>
            <person name="Aury J.M."/>
            <person name="Wincker P."/>
            <person name="Grigoriev I.V."/>
            <person name="Bonfante P."/>
            <person name="Martin F.M."/>
        </authorList>
    </citation>
    <scope>NUCLEOTIDE SEQUENCE [LARGE SCALE GENOMIC DNA]</scope>
    <source>
        <strain evidence="2 3">RN42</strain>
    </source>
</reference>